<protein>
    <recommendedName>
        <fullName evidence="1">PKD/Chitinase domain-containing protein</fullName>
    </recommendedName>
</protein>
<comment type="caution">
    <text evidence="2">The sequence shown here is derived from an EMBL/GenBank/DDBJ whole genome shotgun (WGS) entry which is preliminary data.</text>
</comment>
<dbReference type="SMART" id="SM00089">
    <property type="entry name" value="PKD"/>
    <property type="match status" value="2"/>
</dbReference>
<keyword evidence="3" id="KW-1185">Reference proteome</keyword>
<proteinExistence type="predicted"/>
<evidence type="ECO:0000313" key="3">
    <source>
        <dbReference type="Proteomes" id="UP000321528"/>
    </source>
</evidence>
<dbReference type="SUPFAM" id="SSF49299">
    <property type="entry name" value="PKD domain"/>
    <property type="match status" value="1"/>
</dbReference>
<dbReference type="EMBL" id="VNWL01000016">
    <property type="protein sequence ID" value="TXK03084.1"/>
    <property type="molecule type" value="Genomic_DNA"/>
</dbReference>
<evidence type="ECO:0000259" key="1">
    <source>
        <dbReference type="SMART" id="SM00089"/>
    </source>
</evidence>
<dbReference type="RefSeq" id="WP_119639675.1">
    <property type="nucleotide sequence ID" value="NZ_QXFJ01000017.1"/>
</dbReference>
<dbReference type="CDD" id="cd00146">
    <property type="entry name" value="PKD"/>
    <property type="match status" value="1"/>
</dbReference>
<feature type="domain" description="PKD/Chitinase" evidence="1">
    <location>
        <begin position="126"/>
        <end position="207"/>
    </location>
</feature>
<name>A0ABY3KV34_9FLAO</name>
<organism evidence="2 3">
    <name type="scientific">Flagellimonas aequoris</name>
    <dbReference type="NCBI Taxonomy" id="2306997"/>
    <lineage>
        <taxon>Bacteria</taxon>
        <taxon>Pseudomonadati</taxon>
        <taxon>Bacteroidota</taxon>
        <taxon>Flavobacteriia</taxon>
        <taxon>Flavobacteriales</taxon>
        <taxon>Flavobacteriaceae</taxon>
        <taxon>Flagellimonas</taxon>
    </lineage>
</organism>
<dbReference type="InterPro" id="IPR035986">
    <property type="entry name" value="PKD_dom_sf"/>
</dbReference>
<accession>A0ABY3KV34</accession>
<feature type="domain" description="PKD/Chitinase" evidence="1">
    <location>
        <begin position="38"/>
        <end position="120"/>
    </location>
</feature>
<gene>
    <name evidence="2" type="ORF">FQ019_07020</name>
</gene>
<reference evidence="2 3" key="1">
    <citation type="submission" date="2019-07" db="EMBL/GenBank/DDBJ databases">
        <title>Draft genome of two Muricauda strains isolated from deep sea.</title>
        <authorList>
            <person name="Sun C."/>
        </authorList>
    </citation>
    <scope>NUCLEOTIDE SEQUENCE [LARGE SCALE GENOMIC DNA]</scope>
    <source>
        <strain evidence="2 3">NH166</strain>
    </source>
</reference>
<evidence type="ECO:0000313" key="2">
    <source>
        <dbReference type="EMBL" id="TXK03084.1"/>
    </source>
</evidence>
<dbReference type="InterPro" id="IPR022409">
    <property type="entry name" value="PKD/Chitinase_dom"/>
</dbReference>
<sequence length="693" mass="72365">MKYFKHLTVLFLVLGMLGSCEDDKEQSYVFQDISAPTNLSAIFDISNDDTGTVSVTPTGEGASVFQIYFGDTEDEDATEAAPGEMVTHTYGEGEFTLKIIGVGPTGLTSELSRIVIISFTPPSDLNVDVTVSATNSYEVTVAPTAANATVFDVYFGDVEDEEPTTIMNGETVNHVYASAGDYEVRVVARGVSAVTVETTQTINIKDPVTITTEDLIGTWVMAPEAGSLGVGPAPGDISWFAIDEAGVTTRACYFDDTYTFNQDGTFVNSLGAESWIEGWQGGSDACGAPVAPHDGSAPATYTVDGVAGTVTINGTGAYIGLPKAVNEGELPNVAVPSSITYNVSLVDNNTLSVFIESGTGVFWQYKLLRSVPPVSLAGTWRMAPEAGSLGVGPAPGDISWFAIDEAGVTTRACYFDDTYVFGEGGSFANVLGSETWIEGWQGGSDACGVPVAPHDGSAPATYVYDAGAGTLTINGTGAYIGLPKAVNAGELPNVAVPTSITYNVTLSDNNNTMNVIIESGAGVFWQYKLIKDTPSPLEGTWRMAPEAGSLGVGPAPGDISWFAIDEAGVTTRACYFDDTYVFGGDGSFMNVLGADTWIEGWQGGSDACGTPVAPHDGSAAATFAYEANAGTLTINGAGAYIGLPKAVNAGELPNVALPDSITYTVTLTDNDTTMNVIIESGAGVFWQYKLIKD</sequence>
<dbReference type="PROSITE" id="PS51257">
    <property type="entry name" value="PROKAR_LIPOPROTEIN"/>
    <property type="match status" value="1"/>
</dbReference>
<dbReference type="Proteomes" id="UP000321528">
    <property type="component" value="Unassembled WGS sequence"/>
</dbReference>